<feature type="transmembrane region" description="Helical" evidence="9">
    <location>
        <begin position="438"/>
        <end position="459"/>
    </location>
</feature>
<evidence type="ECO:0000313" key="13">
    <source>
        <dbReference type="Proteomes" id="UP001140011"/>
    </source>
</evidence>
<evidence type="ECO:0000256" key="3">
    <source>
        <dbReference type="ARBA" id="ARBA00022554"/>
    </source>
</evidence>
<feature type="transmembrane region" description="Helical" evidence="9">
    <location>
        <begin position="300"/>
        <end position="320"/>
    </location>
</feature>
<feature type="transmembrane region" description="Helical" evidence="9">
    <location>
        <begin position="645"/>
        <end position="677"/>
    </location>
</feature>
<evidence type="ECO:0008006" key="14">
    <source>
        <dbReference type="Google" id="ProtNLM"/>
    </source>
</evidence>
<dbReference type="AlphaFoldDB" id="A0A9W8H319"/>
<feature type="transmembrane region" description="Helical" evidence="9">
    <location>
        <begin position="562"/>
        <end position="583"/>
    </location>
</feature>
<evidence type="ECO:0000259" key="10">
    <source>
        <dbReference type="PROSITE" id="PS50042"/>
    </source>
</evidence>
<evidence type="ECO:0000256" key="7">
    <source>
        <dbReference type="ARBA" id="ARBA00023136"/>
    </source>
</evidence>
<dbReference type="InterPro" id="IPR014710">
    <property type="entry name" value="RmlC-like_jellyroll"/>
</dbReference>
<dbReference type="InterPro" id="IPR000595">
    <property type="entry name" value="cNMP-bd_dom"/>
</dbReference>
<feature type="transmembrane region" description="Helical" evidence="9">
    <location>
        <begin position="603"/>
        <end position="624"/>
    </location>
</feature>
<dbReference type="OrthoDB" id="409725at2759"/>
<keyword evidence="6 9" id="KW-1133">Transmembrane helix</keyword>
<feature type="compositionally biased region" description="Basic residues" evidence="8">
    <location>
        <begin position="1"/>
        <end position="10"/>
    </location>
</feature>
<dbReference type="SUPFAM" id="SSF52091">
    <property type="entry name" value="SpoIIaa-like"/>
    <property type="match status" value="1"/>
</dbReference>
<feature type="transmembrane region" description="Helical" evidence="9">
    <location>
        <begin position="340"/>
        <end position="359"/>
    </location>
</feature>
<dbReference type="EMBL" id="JANBUH010000105">
    <property type="protein sequence ID" value="KAJ2754620.1"/>
    <property type="molecule type" value="Genomic_DNA"/>
</dbReference>
<dbReference type="FunFam" id="3.30.750.24:FF:000012">
    <property type="entry name" value="Sulfate transporter family protein"/>
    <property type="match status" value="1"/>
</dbReference>
<comment type="caution">
    <text evidence="12">The sequence shown here is derived from an EMBL/GenBank/DDBJ whole genome shotgun (WGS) entry which is preliminary data.</text>
</comment>
<dbReference type="CDD" id="cd00038">
    <property type="entry name" value="CAP_ED"/>
    <property type="match status" value="1"/>
</dbReference>
<dbReference type="PANTHER" id="PTHR43310">
    <property type="entry name" value="SULFATE TRANSPORTER YBAR-RELATED"/>
    <property type="match status" value="1"/>
</dbReference>
<feature type="transmembrane region" description="Helical" evidence="9">
    <location>
        <begin position="697"/>
        <end position="730"/>
    </location>
</feature>
<dbReference type="PROSITE" id="PS50801">
    <property type="entry name" value="STAS"/>
    <property type="match status" value="1"/>
</dbReference>
<keyword evidence="7 9" id="KW-0472">Membrane</keyword>
<feature type="transmembrane region" description="Helical" evidence="9">
    <location>
        <begin position="1074"/>
        <end position="1096"/>
    </location>
</feature>
<evidence type="ECO:0000313" key="12">
    <source>
        <dbReference type="EMBL" id="KAJ2754620.1"/>
    </source>
</evidence>
<feature type="domain" description="Cyclic nucleotide-binding" evidence="10">
    <location>
        <begin position="957"/>
        <end position="1064"/>
    </location>
</feature>
<dbReference type="InterPro" id="IPR018490">
    <property type="entry name" value="cNMP-bd_dom_sf"/>
</dbReference>
<dbReference type="Gene3D" id="3.30.750.24">
    <property type="entry name" value="STAS domain"/>
    <property type="match status" value="1"/>
</dbReference>
<evidence type="ECO:0000256" key="1">
    <source>
        <dbReference type="ARBA" id="ARBA00004128"/>
    </source>
</evidence>
<feature type="transmembrane region" description="Helical" evidence="9">
    <location>
        <begin position="532"/>
        <end position="550"/>
    </location>
</feature>
<dbReference type="Proteomes" id="UP001140011">
    <property type="component" value="Unassembled WGS sequence"/>
</dbReference>
<name>A0A9W8H319_9FUNG</name>
<keyword evidence="5" id="KW-0029">Amino-acid transport</keyword>
<evidence type="ECO:0000256" key="8">
    <source>
        <dbReference type="SAM" id="MobiDB-lite"/>
    </source>
</evidence>
<dbReference type="PROSITE" id="PS50042">
    <property type="entry name" value="CNMP_BINDING_3"/>
    <property type="match status" value="1"/>
</dbReference>
<dbReference type="GO" id="GO:0034490">
    <property type="term" value="P:basic amino acid transmembrane import into vacuole"/>
    <property type="evidence" value="ECO:0007669"/>
    <property type="project" value="UniProtKB-ARBA"/>
</dbReference>
<feature type="region of interest" description="Disordered" evidence="8">
    <location>
        <begin position="1"/>
        <end position="48"/>
    </location>
</feature>
<dbReference type="CDD" id="cd07042">
    <property type="entry name" value="STAS_SulP_like_sulfate_transporter"/>
    <property type="match status" value="1"/>
</dbReference>
<keyword evidence="3" id="KW-0926">Vacuole</keyword>
<sequence length="1098" mass="120179">MSNFPGRRRTVGVSIGSGAGASSDSTSRHGRPSELSASLQNEQQQQQQVVYDFARRGIGTRSIYAAPALSSLPGEDTDADYSQTPNSIRDRTMLLSSLTRQTGRHEDTSSNYDDAVSAGLPVISGNSRCRSSDSISISGQDDMSSIDQILASGASSTDGNLSRLLRERLPPPMAAATTMTVPPGVRHNRSESMQLPPLNFGYLGPDRIPRNAKRQEPNVTVPLLHEQPSSMSYSSSLHWTEASQMRGDPESDSGSRLELLADSESESELQHSPYCFDQPPFEADRAHSYLQRYGYAAIDLVAWPLQYVPAVVLGLILNLLDGLSYGLIAFPVSIPVFDKFGPVGFSMYMLSTAVSQLVYSSGASAFRGANGSMLIEAIPFLYAMCETIVQSVGDSQPDRIVATTMVAYATSTIITGAVFFLLGFLGIGALVDFFPRHILVGCIGGVGYFLFQTGLEVTSRLKLELSWHVMRELLRPNTLGLWASSLLVAVLLRVLNTRFKHPLFVPVFFMLVPAAFYMVTSLLGLSLETLRAAGWVFSLPDSGVPFYHFYTLFDFGNTDWRAICQAGPTMLGLAFFSILHVPINVPALAVSTNADKVDTNRELVAHGISNILSGCLGSFQNYLVYSNSLLFIRSGGNSNLAGMMLCAATLGIFFSGPAIIGFIPTMVVGALIFHLGLELMREALVDTVGVVNRIEYATILSIVLAMAVLGFNEGIFLGILMACFFFILLYSRRSAVRKTYTGSAVRSTVRRLYCQRRFLDNVCKQIQVMRLQGFMFFGTINGVEASIRQLLDQRQWQANPIRFLVLDFALVNGMDFSAAEAFIRVRRLLEAREIYMVICGAGHSSEVGRALRKAGVWSDHESEYVQTFPSLNEALEWCENVLLQFYYLHQVAISGIAVPQIYSLVTAPHPDNVEAYGTSPRRAMVSEATHSALSTSRVQSPQVERQQLAVASLLRQAFQDIDSEQPVDEVLALIAPYFVRRHLGSGQRLWQAGAAPLGMYLVESGTLRVYVDNGTGSIEATESILPGTTLGELALVTKKHYHTTVIADGDVALWELSKRAFDELCATEPAQMLVFVRLALAYSVQGMSAITAYAFFAQ</sequence>
<evidence type="ECO:0000256" key="4">
    <source>
        <dbReference type="ARBA" id="ARBA00022692"/>
    </source>
</evidence>
<evidence type="ECO:0000256" key="9">
    <source>
        <dbReference type="SAM" id="Phobius"/>
    </source>
</evidence>
<feature type="transmembrane region" description="Helical" evidence="9">
    <location>
        <begin position="479"/>
        <end position="496"/>
    </location>
</feature>
<gene>
    <name evidence="12" type="ORF">GGI19_002274</name>
</gene>
<feature type="compositionally biased region" description="Low complexity" evidence="8">
    <location>
        <begin position="11"/>
        <end position="25"/>
    </location>
</feature>
<dbReference type="InterPro" id="IPR036513">
    <property type="entry name" value="STAS_dom_sf"/>
</dbReference>
<comment type="subcellular location">
    <subcellularLocation>
        <location evidence="1">Vacuole membrane</location>
        <topology evidence="1">Multi-pass membrane protein</topology>
    </subcellularLocation>
</comment>
<feature type="region of interest" description="Disordered" evidence="8">
    <location>
        <begin position="175"/>
        <end position="197"/>
    </location>
</feature>
<feature type="region of interest" description="Disordered" evidence="8">
    <location>
        <begin position="235"/>
        <end position="256"/>
    </location>
</feature>
<proteinExistence type="predicted"/>
<evidence type="ECO:0000256" key="5">
    <source>
        <dbReference type="ARBA" id="ARBA00022970"/>
    </source>
</evidence>
<dbReference type="Pfam" id="PF00027">
    <property type="entry name" value="cNMP_binding"/>
    <property type="match status" value="1"/>
</dbReference>
<keyword evidence="4 9" id="KW-0812">Transmembrane</keyword>
<dbReference type="InterPro" id="IPR052706">
    <property type="entry name" value="Membrane-Transporter-like"/>
</dbReference>
<dbReference type="InterPro" id="IPR002645">
    <property type="entry name" value="STAS_dom"/>
</dbReference>
<protein>
    <recommendedName>
        <fullName evidence="14">Sulfate transporter</fullName>
    </recommendedName>
</protein>
<feature type="transmembrane region" description="Helical" evidence="9">
    <location>
        <begin position="503"/>
        <end position="526"/>
    </location>
</feature>
<dbReference type="Gene3D" id="2.60.120.10">
    <property type="entry name" value="Jelly Rolls"/>
    <property type="match status" value="1"/>
</dbReference>
<feature type="transmembrane region" description="Helical" evidence="9">
    <location>
        <begin position="405"/>
        <end position="431"/>
    </location>
</feature>
<evidence type="ECO:0000256" key="2">
    <source>
        <dbReference type="ARBA" id="ARBA00022448"/>
    </source>
</evidence>
<feature type="domain" description="STAS" evidence="11">
    <location>
        <begin position="768"/>
        <end position="878"/>
    </location>
</feature>
<accession>A0A9W8H319</accession>
<keyword evidence="13" id="KW-1185">Reference proteome</keyword>
<dbReference type="Pfam" id="PF01740">
    <property type="entry name" value="STAS"/>
    <property type="match status" value="1"/>
</dbReference>
<dbReference type="InterPro" id="IPR011547">
    <property type="entry name" value="SLC26A/SulP_dom"/>
</dbReference>
<organism evidence="12 13">
    <name type="scientific">Coemansia pectinata</name>
    <dbReference type="NCBI Taxonomy" id="1052879"/>
    <lineage>
        <taxon>Eukaryota</taxon>
        <taxon>Fungi</taxon>
        <taxon>Fungi incertae sedis</taxon>
        <taxon>Zoopagomycota</taxon>
        <taxon>Kickxellomycotina</taxon>
        <taxon>Kickxellomycetes</taxon>
        <taxon>Kickxellales</taxon>
        <taxon>Kickxellaceae</taxon>
        <taxon>Coemansia</taxon>
    </lineage>
</organism>
<dbReference type="GO" id="GO:0000329">
    <property type="term" value="C:fungal-type vacuole membrane"/>
    <property type="evidence" value="ECO:0007669"/>
    <property type="project" value="UniProtKB-ARBA"/>
</dbReference>
<dbReference type="PANTHER" id="PTHR43310:SF4">
    <property type="entry name" value="AFR304WP"/>
    <property type="match status" value="1"/>
</dbReference>
<reference evidence="12" key="1">
    <citation type="submission" date="2022-07" db="EMBL/GenBank/DDBJ databases">
        <title>Phylogenomic reconstructions and comparative analyses of Kickxellomycotina fungi.</title>
        <authorList>
            <person name="Reynolds N.K."/>
            <person name="Stajich J.E."/>
            <person name="Barry K."/>
            <person name="Grigoriev I.V."/>
            <person name="Crous P."/>
            <person name="Smith M.E."/>
        </authorList>
    </citation>
    <scope>NUCLEOTIDE SEQUENCE</scope>
    <source>
        <strain evidence="12">BCRC 34297</strain>
    </source>
</reference>
<keyword evidence="2" id="KW-0813">Transport</keyword>
<evidence type="ECO:0000256" key="6">
    <source>
        <dbReference type="ARBA" id="ARBA00022989"/>
    </source>
</evidence>
<dbReference type="Pfam" id="PF00916">
    <property type="entry name" value="Sulfate_transp"/>
    <property type="match status" value="1"/>
</dbReference>
<dbReference type="SMART" id="SM00100">
    <property type="entry name" value="cNMP"/>
    <property type="match status" value="1"/>
</dbReference>
<dbReference type="SUPFAM" id="SSF51206">
    <property type="entry name" value="cAMP-binding domain-like"/>
    <property type="match status" value="1"/>
</dbReference>
<evidence type="ECO:0000259" key="11">
    <source>
        <dbReference type="PROSITE" id="PS50801"/>
    </source>
</evidence>